<reference evidence="1" key="1">
    <citation type="submission" date="2023-03" db="EMBL/GenBank/DDBJ databases">
        <title>Chromosome-level genomes of two armyworms, Mythimna separata and Mythimna loreyi, provide insights into the biosynthesis and reception of sex pheromones.</title>
        <authorList>
            <person name="Zhao H."/>
        </authorList>
    </citation>
    <scope>NUCLEOTIDE SEQUENCE</scope>
    <source>
        <strain evidence="1">BeijingLab</strain>
    </source>
</reference>
<proteinExistence type="predicted"/>
<dbReference type="Proteomes" id="UP001231649">
    <property type="component" value="Chromosome 3"/>
</dbReference>
<sequence>MSTINNDTLAEHETCCMVTSAFGHSLQKGILIVGIASIITSMMALLPSIMYLLFMSSKHASYNSQPMMAIDLMCSLICSSIFIYQIVISSIMLWFLQEKKYVFLLSLWFGSNVVILAICFLLILARSAICFMVKEYVNGCLTIFFGIVYEVLFSYFCMIVSSYESSLNPETIYY</sequence>
<evidence type="ECO:0000313" key="2">
    <source>
        <dbReference type="Proteomes" id="UP001231649"/>
    </source>
</evidence>
<evidence type="ECO:0000313" key="1">
    <source>
        <dbReference type="EMBL" id="KAJ8719708.1"/>
    </source>
</evidence>
<organism evidence="1 2">
    <name type="scientific">Mythimna loreyi</name>
    <dbReference type="NCBI Taxonomy" id="667449"/>
    <lineage>
        <taxon>Eukaryota</taxon>
        <taxon>Metazoa</taxon>
        <taxon>Ecdysozoa</taxon>
        <taxon>Arthropoda</taxon>
        <taxon>Hexapoda</taxon>
        <taxon>Insecta</taxon>
        <taxon>Pterygota</taxon>
        <taxon>Neoptera</taxon>
        <taxon>Endopterygota</taxon>
        <taxon>Lepidoptera</taxon>
        <taxon>Glossata</taxon>
        <taxon>Ditrysia</taxon>
        <taxon>Noctuoidea</taxon>
        <taxon>Noctuidae</taxon>
        <taxon>Noctuinae</taxon>
        <taxon>Hadenini</taxon>
        <taxon>Mythimna</taxon>
    </lineage>
</organism>
<dbReference type="EMBL" id="CM056779">
    <property type="protein sequence ID" value="KAJ8719708.1"/>
    <property type="molecule type" value="Genomic_DNA"/>
</dbReference>
<gene>
    <name evidence="1" type="ORF">PYW08_011883</name>
</gene>
<keyword evidence="2" id="KW-1185">Reference proteome</keyword>
<comment type="caution">
    <text evidence="1">The sequence shown here is derived from an EMBL/GenBank/DDBJ whole genome shotgun (WGS) entry which is preliminary data.</text>
</comment>
<protein>
    <submittedName>
        <fullName evidence="1">Uncharacterized protein</fullName>
    </submittedName>
</protein>
<name>A0ACC2QLP1_9NEOP</name>
<accession>A0ACC2QLP1</accession>